<proteinExistence type="predicted"/>
<dbReference type="NCBIfam" id="TIGR01297">
    <property type="entry name" value="CDF"/>
    <property type="match status" value="1"/>
</dbReference>
<dbReference type="InterPro" id="IPR036837">
    <property type="entry name" value="Cation_efflux_CTD_sf"/>
</dbReference>
<comment type="subcellular location">
    <subcellularLocation>
        <location evidence="1">Membrane</location>
        <topology evidence="1">Multi-pass membrane protein</topology>
    </subcellularLocation>
</comment>
<keyword evidence="2" id="KW-0813">Transport</keyword>
<dbReference type="PANTHER" id="PTHR43840">
    <property type="entry name" value="MITOCHONDRIAL METAL TRANSPORTER 1-RELATED"/>
    <property type="match status" value="1"/>
</dbReference>
<evidence type="ECO:0000256" key="5">
    <source>
        <dbReference type="ARBA" id="ARBA00023136"/>
    </source>
</evidence>
<feature type="transmembrane region" description="Helical" evidence="6">
    <location>
        <begin position="174"/>
        <end position="198"/>
    </location>
</feature>
<name>A0A0H5QWF3_9EUKA</name>
<accession>A0A0H5QWF3</accession>
<dbReference type="GO" id="GO:0016020">
    <property type="term" value="C:membrane"/>
    <property type="evidence" value="ECO:0007669"/>
    <property type="project" value="UniProtKB-SubCell"/>
</dbReference>
<sequence length="457" mass="50902">MAGSDLLNSTITSHHELEQRLLISEDDLPQGKVLDRQGHGAVYYRSYDGTTIYRTATDLVKCRVQYPKIQSLPAPIAKFYNEQNAQIDDMIRMEQHIHNVTADVRSPGEGTDLDAFHYHNAIPQMSEDGVARPVGSSLTQRFWETQVFYAVVSSIVFNCILAGLNVWLSFRTGSLSIAASTADTALDLLTSTMLFISARRRGQSDPYNYPYGKTRMEPIGILLFAVIMGMASLAIVGESIHRLITGIESKGPHLIVTPGLIFLIVFLVNVVCKLIVIFYCRLVARHAPFGGSTCLTVAKEQNYDLVTYTGAFLAACLASFSAKLWFMDPVIAIALSFYVALNWISDAREHIQQLVGKSAGRAFISQVTYLALRHDARILFIDDVKAVHFGEKIMVEVHIGLPGDMLLQDSHDIGESLQIKLEGLSSVEIAHVHTDYVYCHPFKEHRIMFLHQPTPEV</sequence>
<dbReference type="EMBL" id="HACM01005808">
    <property type="protein sequence ID" value="CRZ06250.1"/>
    <property type="molecule type" value="Transcribed_RNA"/>
</dbReference>
<keyword evidence="3 6" id="KW-0812">Transmembrane</keyword>
<dbReference type="SUPFAM" id="SSF160240">
    <property type="entry name" value="Cation efflux protein cytoplasmic domain-like"/>
    <property type="match status" value="1"/>
</dbReference>
<keyword evidence="5 6" id="KW-0472">Membrane</keyword>
<dbReference type="Gene3D" id="1.20.1510.10">
    <property type="entry name" value="Cation efflux protein transmembrane domain"/>
    <property type="match status" value="1"/>
</dbReference>
<dbReference type="Gene3D" id="3.30.70.1350">
    <property type="entry name" value="Cation efflux protein, cytoplasmic domain"/>
    <property type="match status" value="1"/>
</dbReference>
<feature type="transmembrane region" description="Helical" evidence="6">
    <location>
        <begin position="147"/>
        <end position="168"/>
    </location>
</feature>
<dbReference type="InterPro" id="IPR002524">
    <property type="entry name" value="Cation_efflux"/>
</dbReference>
<dbReference type="PANTHER" id="PTHR43840:SF13">
    <property type="entry name" value="CATION EFFLUX PROTEIN CYTOPLASMIC DOMAIN-CONTAINING PROTEIN"/>
    <property type="match status" value="1"/>
</dbReference>
<evidence type="ECO:0000256" key="3">
    <source>
        <dbReference type="ARBA" id="ARBA00022692"/>
    </source>
</evidence>
<dbReference type="InterPro" id="IPR058533">
    <property type="entry name" value="Cation_efflux_TM"/>
</dbReference>
<evidence type="ECO:0000256" key="4">
    <source>
        <dbReference type="ARBA" id="ARBA00022989"/>
    </source>
</evidence>
<evidence type="ECO:0000256" key="6">
    <source>
        <dbReference type="SAM" id="Phobius"/>
    </source>
</evidence>
<feature type="domain" description="Cation efflux protein transmembrane" evidence="7">
    <location>
        <begin position="152"/>
        <end position="355"/>
    </location>
</feature>
<evidence type="ECO:0000256" key="1">
    <source>
        <dbReference type="ARBA" id="ARBA00004141"/>
    </source>
</evidence>
<protein>
    <recommendedName>
        <fullName evidence="7">Cation efflux protein transmembrane domain-containing protein</fullName>
    </recommendedName>
</protein>
<feature type="transmembrane region" description="Helical" evidence="6">
    <location>
        <begin position="303"/>
        <end position="320"/>
    </location>
</feature>
<organism evidence="8">
    <name type="scientific">Spongospora subterranea</name>
    <dbReference type="NCBI Taxonomy" id="70186"/>
    <lineage>
        <taxon>Eukaryota</taxon>
        <taxon>Sar</taxon>
        <taxon>Rhizaria</taxon>
        <taxon>Endomyxa</taxon>
        <taxon>Phytomyxea</taxon>
        <taxon>Plasmodiophorida</taxon>
        <taxon>Plasmodiophoridae</taxon>
        <taxon>Spongospora</taxon>
    </lineage>
</organism>
<feature type="transmembrane region" description="Helical" evidence="6">
    <location>
        <begin position="219"/>
        <end position="240"/>
    </location>
</feature>
<keyword evidence="4 6" id="KW-1133">Transmembrane helix</keyword>
<reference evidence="8" key="1">
    <citation type="submission" date="2015-04" db="EMBL/GenBank/DDBJ databases">
        <title>The genome sequence of the plant pathogenic Rhizarian Plasmodiophora brassicae reveals insights in its biotrophic life cycle and the origin of chitin synthesis.</title>
        <authorList>
            <person name="Schwelm A."/>
            <person name="Fogelqvist J."/>
            <person name="Knaust A."/>
            <person name="Julke S."/>
            <person name="Lilja T."/>
            <person name="Dhandapani V."/>
            <person name="Bonilla-Rosso G."/>
            <person name="Karlsson M."/>
            <person name="Shevchenko A."/>
            <person name="Choi S.R."/>
            <person name="Kim H.G."/>
            <person name="Park J.Y."/>
            <person name="Lim Y.P."/>
            <person name="Ludwig-Muller J."/>
            <person name="Dixelius C."/>
        </authorList>
    </citation>
    <scope>NUCLEOTIDE SEQUENCE</scope>
    <source>
        <tissue evidence="8">Potato root galls</tissue>
    </source>
</reference>
<evidence type="ECO:0000256" key="2">
    <source>
        <dbReference type="ARBA" id="ARBA00022448"/>
    </source>
</evidence>
<dbReference type="InterPro" id="IPR027469">
    <property type="entry name" value="Cation_efflux_TMD_sf"/>
</dbReference>
<dbReference type="AlphaFoldDB" id="A0A0H5QWF3"/>
<dbReference type="SUPFAM" id="SSF161111">
    <property type="entry name" value="Cation efflux protein transmembrane domain-like"/>
    <property type="match status" value="1"/>
</dbReference>
<dbReference type="Pfam" id="PF01545">
    <property type="entry name" value="Cation_efflux"/>
    <property type="match status" value="1"/>
</dbReference>
<dbReference type="GO" id="GO:0008324">
    <property type="term" value="F:monoatomic cation transmembrane transporter activity"/>
    <property type="evidence" value="ECO:0007669"/>
    <property type="project" value="InterPro"/>
</dbReference>
<feature type="transmembrane region" description="Helical" evidence="6">
    <location>
        <begin position="260"/>
        <end position="282"/>
    </location>
</feature>
<dbReference type="InterPro" id="IPR050291">
    <property type="entry name" value="CDF_Transporter"/>
</dbReference>
<evidence type="ECO:0000259" key="7">
    <source>
        <dbReference type="Pfam" id="PF01545"/>
    </source>
</evidence>
<evidence type="ECO:0000313" key="8">
    <source>
        <dbReference type="EMBL" id="CRZ06250.1"/>
    </source>
</evidence>